<dbReference type="SUPFAM" id="SSF56801">
    <property type="entry name" value="Acetyl-CoA synthetase-like"/>
    <property type="match status" value="1"/>
</dbReference>
<feature type="region of interest" description="Disordered" evidence="4">
    <location>
        <begin position="1"/>
        <end position="27"/>
    </location>
</feature>
<dbReference type="Pfam" id="PF00975">
    <property type="entry name" value="Thioesterase"/>
    <property type="match status" value="1"/>
</dbReference>
<dbReference type="Pfam" id="PF00668">
    <property type="entry name" value="Condensation"/>
    <property type="match status" value="1"/>
</dbReference>
<organism evidence="6 7">
    <name type="scientific">Rhodovibrio salinarum</name>
    <dbReference type="NCBI Taxonomy" id="1087"/>
    <lineage>
        <taxon>Bacteria</taxon>
        <taxon>Pseudomonadati</taxon>
        <taxon>Pseudomonadota</taxon>
        <taxon>Alphaproteobacteria</taxon>
        <taxon>Rhodospirillales</taxon>
        <taxon>Rhodovibrionaceae</taxon>
        <taxon>Rhodovibrio</taxon>
    </lineage>
</organism>
<evidence type="ECO:0000259" key="5">
    <source>
        <dbReference type="PROSITE" id="PS50075"/>
    </source>
</evidence>
<accession>A0A934QKN1</accession>
<dbReference type="EMBL" id="NRRE01000026">
    <property type="protein sequence ID" value="MBK1698235.1"/>
    <property type="molecule type" value="Genomic_DNA"/>
</dbReference>
<dbReference type="Pfam" id="PF00501">
    <property type="entry name" value="AMP-binding"/>
    <property type="match status" value="1"/>
</dbReference>
<dbReference type="RefSeq" id="WP_051432043.1">
    <property type="nucleotide sequence ID" value="NZ_NRRE01000026.1"/>
</dbReference>
<reference evidence="6" key="1">
    <citation type="submission" date="2017-08" db="EMBL/GenBank/DDBJ databases">
        <authorList>
            <person name="Imhoff J.F."/>
            <person name="Rahn T."/>
            <person name="Kuenzel S."/>
            <person name="Neulinger S.C."/>
        </authorList>
    </citation>
    <scope>NUCLEOTIDE SEQUENCE</scope>
    <source>
        <strain evidence="6">DSM 9154</strain>
    </source>
</reference>
<dbReference type="GO" id="GO:0043041">
    <property type="term" value="P:amino acid activation for nonribosomal peptide biosynthetic process"/>
    <property type="evidence" value="ECO:0007669"/>
    <property type="project" value="TreeGrafter"/>
</dbReference>
<dbReference type="InterPro" id="IPR001242">
    <property type="entry name" value="Condensation_dom"/>
</dbReference>
<gene>
    <name evidence="6" type="ORF">CKO21_13385</name>
</gene>
<name>A0A934QKN1_9PROT</name>
<dbReference type="PANTHER" id="PTHR45527:SF1">
    <property type="entry name" value="FATTY ACID SYNTHASE"/>
    <property type="match status" value="1"/>
</dbReference>
<dbReference type="Gene3D" id="3.30.559.30">
    <property type="entry name" value="Nonribosomal peptide synthetase, condensation domain"/>
    <property type="match status" value="1"/>
</dbReference>
<dbReference type="FunFam" id="3.30.300.30:FF:000010">
    <property type="entry name" value="Enterobactin synthetase component F"/>
    <property type="match status" value="1"/>
</dbReference>
<dbReference type="Gene3D" id="3.30.300.30">
    <property type="match status" value="1"/>
</dbReference>
<dbReference type="Proteomes" id="UP000778970">
    <property type="component" value="Unassembled WGS sequence"/>
</dbReference>
<feature type="domain" description="Carrier" evidence="5">
    <location>
        <begin position="990"/>
        <end position="1066"/>
    </location>
</feature>
<dbReference type="InterPro" id="IPR009081">
    <property type="entry name" value="PP-bd_ACP"/>
</dbReference>
<proteinExistence type="predicted"/>
<dbReference type="PANTHER" id="PTHR45527">
    <property type="entry name" value="NONRIBOSOMAL PEPTIDE SYNTHETASE"/>
    <property type="match status" value="1"/>
</dbReference>
<comment type="caution">
    <text evidence="6">The sequence shown here is derived from an EMBL/GenBank/DDBJ whole genome shotgun (WGS) entry which is preliminary data.</text>
</comment>
<dbReference type="GO" id="GO:0044550">
    <property type="term" value="P:secondary metabolite biosynthetic process"/>
    <property type="evidence" value="ECO:0007669"/>
    <property type="project" value="TreeGrafter"/>
</dbReference>
<reference evidence="6" key="2">
    <citation type="journal article" date="2020" name="Microorganisms">
        <title>Osmotic Adaptation and Compatible Solute Biosynthesis of Phototrophic Bacteria as Revealed from Genome Analyses.</title>
        <authorList>
            <person name="Imhoff J.F."/>
            <person name="Rahn T."/>
            <person name="Kunzel S."/>
            <person name="Keller A."/>
            <person name="Neulinger S.C."/>
        </authorList>
    </citation>
    <scope>NUCLEOTIDE SEQUENCE</scope>
    <source>
        <strain evidence="6">DSM 9154</strain>
    </source>
</reference>
<evidence type="ECO:0000256" key="1">
    <source>
        <dbReference type="ARBA" id="ARBA00001957"/>
    </source>
</evidence>
<dbReference type="PROSITE" id="PS50075">
    <property type="entry name" value="CARRIER"/>
    <property type="match status" value="1"/>
</dbReference>
<evidence type="ECO:0000256" key="2">
    <source>
        <dbReference type="ARBA" id="ARBA00022450"/>
    </source>
</evidence>
<dbReference type="Gene3D" id="1.10.1200.10">
    <property type="entry name" value="ACP-like"/>
    <property type="match status" value="1"/>
</dbReference>
<dbReference type="FunFam" id="2.30.38.10:FF:000001">
    <property type="entry name" value="Non-ribosomal peptide synthetase PvdI"/>
    <property type="match status" value="1"/>
</dbReference>
<dbReference type="FunFam" id="3.40.50.980:FF:000001">
    <property type="entry name" value="Non-ribosomal peptide synthetase"/>
    <property type="match status" value="1"/>
</dbReference>
<dbReference type="GO" id="GO:0003824">
    <property type="term" value="F:catalytic activity"/>
    <property type="evidence" value="ECO:0007669"/>
    <property type="project" value="InterPro"/>
</dbReference>
<evidence type="ECO:0000313" key="6">
    <source>
        <dbReference type="EMBL" id="MBK1698235.1"/>
    </source>
</evidence>
<dbReference type="InterPro" id="IPR025110">
    <property type="entry name" value="AMP-bd_C"/>
</dbReference>
<dbReference type="PROSITE" id="PS00455">
    <property type="entry name" value="AMP_BINDING"/>
    <property type="match status" value="1"/>
</dbReference>
<dbReference type="PROSITE" id="PS00012">
    <property type="entry name" value="PHOSPHOPANTETHEINE"/>
    <property type="match status" value="1"/>
</dbReference>
<evidence type="ECO:0000256" key="4">
    <source>
        <dbReference type="SAM" id="MobiDB-lite"/>
    </source>
</evidence>
<dbReference type="InterPro" id="IPR000873">
    <property type="entry name" value="AMP-dep_synth/lig_dom"/>
</dbReference>
<dbReference type="InterPro" id="IPR029058">
    <property type="entry name" value="AB_hydrolase_fold"/>
</dbReference>
<dbReference type="Gene3D" id="3.40.50.1820">
    <property type="entry name" value="alpha/beta hydrolase"/>
    <property type="match status" value="1"/>
</dbReference>
<keyword evidence="2" id="KW-0596">Phosphopantetheine</keyword>
<dbReference type="CDD" id="cd17649">
    <property type="entry name" value="A_NRPS_PvdJ-like"/>
    <property type="match status" value="1"/>
</dbReference>
<dbReference type="InterPro" id="IPR010071">
    <property type="entry name" value="AA_adenyl_dom"/>
</dbReference>
<dbReference type="SUPFAM" id="SSF47336">
    <property type="entry name" value="ACP-like"/>
    <property type="match status" value="1"/>
</dbReference>
<protein>
    <submittedName>
        <fullName evidence="6">Non-ribosomal peptide synthetase</fullName>
    </submittedName>
</protein>
<dbReference type="Pfam" id="PF13193">
    <property type="entry name" value="AMP-binding_C"/>
    <property type="match status" value="1"/>
</dbReference>
<dbReference type="InterPro" id="IPR020802">
    <property type="entry name" value="TesA-like"/>
</dbReference>
<dbReference type="GO" id="GO:0031177">
    <property type="term" value="F:phosphopantetheine binding"/>
    <property type="evidence" value="ECO:0007669"/>
    <property type="project" value="InterPro"/>
</dbReference>
<dbReference type="InterPro" id="IPR036736">
    <property type="entry name" value="ACP-like_sf"/>
</dbReference>
<keyword evidence="7" id="KW-1185">Reference proteome</keyword>
<dbReference type="InterPro" id="IPR006162">
    <property type="entry name" value="Ppantetheine_attach_site"/>
</dbReference>
<comment type="cofactor">
    <cofactor evidence="1">
        <name>pantetheine 4'-phosphate</name>
        <dbReference type="ChEBI" id="CHEBI:47942"/>
    </cofactor>
</comment>
<dbReference type="InterPro" id="IPR020806">
    <property type="entry name" value="PKS_PP-bd"/>
</dbReference>
<evidence type="ECO:0000256" key="3">
    <source>
        <dbReference type="ARBA" id="ARBA00022553"/>
    </source>
</evidence>
<dbReference type="SMART" id="SM00824">
    <property type="entry name" value="PKS_TE"/>
    <property type="match status" value="1"/>
</dbReference>
<dbReference type="SUPFAM" id="SSF52777">
    <property type="entry name" value="CoA-dependent acyltransferases"/>
    <property type="match status" value="2"/>
</dbReference>
<dbReference type="InterPro" id="IPR045851">
    <property type="entry name" value="AMP-bd_C_sf"/>
</dbReference>
<sequence length="1345" mass="147767">MTRNASYAHIPAAEQAGLPAADGEAPETTRFPATHEQRAHWAALRHGAETGSAYVLRQITLSEPLDCTALTRACHWSLARHPALRTRFENAAGGRLEQVVMPPEMASDLWNASANDGLVEIDSADALFAVPPGPATGLLWRVGLVPADQGAQLILGLHRLIADDTSARIVLTDLLQAYEAARQGKLGAPNEAPGFGSYAARHNRWLVLQDEAADAAHYWQQRLGEAPQRVELPTRGVTGAEKPPRDLANDLLLDHADTARLAQIAQRCDAELADAVLAAFAVLLMRYSGQTAQYIVTPADARPASLGAGNVGPYTTDQVRHLDIAPDSSFEHLIRTVAAQRQEAARYADLPFERLLEAVFPILARDNGADFDIAFHHLSERDFRSAHPGVEIDVPPTTAPPQFGLCLETRVRPDGCLRGRIRHRPDAHDTSAIAWMRRHFATLLAEVAQAPERTIAEVRLLDRRALAWLSAPWPRRRPGGHDTVPEMIAAWARHAPDRTAIVQGQASWTYRELDARADRIASALRGQHIGPECAVGVLMHRSPIQIAVLLGILRAGGGFVPMDREQPRDRLAYMLEDSAAALVVTDAESIDALPPSSNVPAVAIETLEMYAEETARPLTPPSKDQLAYIIYTSGSTGTPKGVAVDHGPLAMHCRATADVYEMTADSRELHFLSMAFDGAHERWMTPLVIGACVVLRDAELWSVDQTYDALVRHAITNAGFPPAYLAHLADWAERSEGPRPQLDMISFGGEAMPRETLSRVQKSLGARLLINGYGPTETVISPMVWKAYRGTDCPQPYAPIGRAVGDRRAFVLDDALRPVPVGVPGELYIAGSGLARGYHGRPEETQRRFRSNPFGRPGARMYRTGDRARWLSDGSVEFLGRVDNQVQLRGYRVELGEIEACLRRHPDVLEAAVAIKPGPGGDWLVGYAVPASGAQIDHRAVRGFLAGELPDYMVPSRLIVLDRIPVTSTGKTDRNALPAPAEEAVAQKMPPRDWAEEAIAATWRSVLNLDAVGIDDDFFELGGDSLTALAVLAQLRQDRPSLDIGIADVFNNPVLRSFADILKDGGARESEVVRLSHQGTRPHLYCFPGLLVSTREYVRLVEHLGPDQPATGFICYSLTQPEKPDATVEEIAERYANIVRRDHTGGPCVLLGWSWGGILAFEAARSLIDEIDIAFVGMVDVGALDADFAPDAPVLLPEDRLDALDRRVRKWLPASGMRTEWEQLLDGMDSHTYRQFLAFVHKSEEDLPTDGPGVGTREHTFRVLIENALIFRRYVMRPFDCPIRAWIADDTLNRGMNVIDWHEVSNDVRSVEIVRNTTHLRIIGAPAFHRQFDAAMRQLTETPVT</sequence>
<dbReference type="InterPro" id="IPR020845">
    <property type="entry name" value="AMP-binding_CS"/>
</dbReference>
<dbReference type="Gene3D" id="3.40.50.980">
    <property type="match status" value="2"/>
</dbReference>
<dbReference type="Gene3D" id="2.30.38.10">
    <property type="entry name" value="Luciferase, Domain 3"/>
    <property type="match status" value="1"/>
</dbReference>
<dbReference type="SMART" id="SM00823">
    <property type="entry name" value="PKS_PP"/>
    <property type="match status" value="1"/>
</dbReference>
<dbReference type="NCBIfam" id="TIGR01733">
    <property type="entry name" value="AA-adenyl-dom"/>
    <property type="match status" value="1"/>
</dbReference>
<dbReference type="InterPro" id="IPR023213">
    <property type="entry name" value="CAT-like_dom_sf"/>
</dbReference>
<dbReference type="GO" id="GO:0005737">
    <property type="term" value="C:cytoplasm"/>
    <property type="evidence" value="ECO:0007669"/>
    <property type="project" value="TreeGrafter"/>
</dbReference>
<dbReference type="SUPFAM" id="SSF53474">
    <property type="entry name" value="alpha/beta-Hydrolases"/>
    <property type="match status" value="1"/>
</dbReference>
<dbReference type="Pfam" id="PF00550">
    <property type="entry name" value="PP-binding"/>
    <property type="match status" value="1"/>
</dbReference>
<keyword evidence="3" id="KW-0597">Phosphoprotein</keyword>
<evidence type="ECO:0000313" key="7">
    <source>
        <dbReference type="Proteomes" id="UP000778970"/>
    </source>
</evidence>
<dbReference type="Gene3D" id="3.30.559.10">
    <property type="entry name" value="Chloramphenicol acetyltransferase-like domain"/>
    <property type="match status" value="1"/>
</dbReference>
<dbReference type="InterPro" id="IPR001031">
    <property type="entry name" value="Thioesterase"/>
</dbReference>